<keyword evidence="1" id="KW-0732">Signal</keyword>
<name>A0AAN8ZVS5_HALRR</name>
<accession>A0AAN8ZVS5</accession>
<evidence type="ECO:0000313" key="3">
    <source>
        <dbReference type="EMBL" id="KAK7065304.1"/>
    </source>
</evidence>
<dbReference type="SMART" id="SM00034">
    <property type="entry name" value="CLECT"/>
    <property type="match status" value="1"/>
</dbReference>
<evidence type="ECO:0000259" key="2">
    <source>
        <dbReference type="PROSITE" id="PS50041"/>
    </source>
</evidence>
<feature type="signal peptide" evidence="1">
    <location>
        <begin position="1"/>
        <end position="20"/>
    </location>
</feature>
<reference evidence="3 4" key="1">
    <citation type="submission" date="2023-11" db="EMBL/GenBank/DDBJ databases">
        <title>Halocaridina rubra genome assembly.</title>
        <authorList>
            <person name="Smith C."/>
        </authorList>
    </citation>
    <scope>NUCLEOTIDE SEQUENCE [LARGE SCALE GENOMIC DNA]</scope>
    <source>
        <strain evidence="3">EP-1</strain>
        <tissue evidence="3">Whole</tissue>
    </source>
</reference>
<sequence length="167" mass="18523">MKTVCQIFLGILITISVATAQQCPPEFWPAGGGCFGVFGGAQDMQWPEARQYCQDMIIPGWSADLAYFDDTTQFEAVAQAYQNVSSGTYPFMWVGIIRVDGQWQYVDGSPIPTSANIWSVGHPHDMNMHVYLDDVTISTAQHSWGRLYATCTSGDFLPIYMCRAASQ</sequence>
<dbReference type="Gene3D" id="3.10.100.10">
    <property type="entry name" value="Mannose-Binding Protein A, subunit A"/>
    <property type="match status" value="1"/>
</dbReference>
<comment type="caution">
    <text evidence="3">The sequence shown here is derived from an EMBL/GenBank/DDBJ whole genome shotgun (WGS) entry which is preliminary data.</text>
</comment>
<dbReference type="PROSITE" id="PS50041">
    <property type="entry name" value="C_TYPE_LECTIN_2"/>
    <property type="match status" value="1"/>
</dbReference>
<dbReference type="InterPro" id="IPR016186">
    <property type="entry name" value="C-type_lectin-like/link_sf"/>
</dbReference>
<proteinExistence type="predicted"/>
<organism evidence="3 4">
    <name type="scientific">Halocaridina rubra</name>
    <name type="common">Hawaiian red shrimp</name>
    <dbReference type="NCBI Taxonomy" id="373956"/>
    <lineage>
        <taxon>Eukaryota</taxon>
        <taxon>Metazoa</taxon>
        <taxon>Ecdysozoa</taxon>
        <taxon>Arthropoda</taxon>
        <taxon>Crustacea</taxon>
        <taxon>Multicrustacea</taxon>
        <taxon>Malacostraca</taxon>
        <taxon>Eumalacostraca</taxon>
        <taxon>Eucarida</taxon>
        <taxon>Decapoda</taxon>
        <taxon>Pleocyemata</taxon>
        <taxon>Caridea</taxon>
        <taxon>Atyoidea</taxon>
        <taxon>Atyidae</taxon>
        <taxon>Halocaridina</taxon>
    </lineage>
</organism>
<dbReference type="CDD" id="cd00037">
    <property type="entry name" value="CLECT"/>
    <property type="match status" value="1"/>
</dbReference>
<dbReference type="InterPro" id="IPR001304">
    <property type="entry name" value="C-type_lectin-like"/>
</dbReference>
<keyword evidence="4" id="KW-1185">Reference proteome</keyword>
<dbReference type="Pfam" id="PF00059">
    <property type="entry name" value="Lectin_C"/>
    <property type="match status" value="1"/>
</dbReference>
<dbReference type="InterPro" id="IPR016187">
    <property type="entry name" value="CTDL_fold"/>
</dbReference>
<dbReference type="Proteomes" id="UP001381693">
    <property type="component" value="Unassembled WGS sequence"/>
</dbReference>
<dbReference type="EMBL" id="JAXCGZ010020821">
    <property type="protein sequence ID" value="KAK7065304.1"/>
    <property type="molecule type" value="Genomic_DNA"/>
</dbReference>
<protein>
    <recommendedName>
        <fullName evidence="2">C-type lectin domain-containing protein</fullName>
    </recommendedName>
</protein>
<dbReference type="SUPFAM" id="SSF56436">
    <property type="entry name" value="C-type lectin-like"/>
    <property type="match status" value="1"/>
</dbReference>
<evidence type="ECO:0000256" key="1">
    <source>
        <dbReference type="SAM" id="SignalP"/>
    </source>
</evidence>
<feature type="chain" id="PRO_5043014909" description="C-type lectin domain-containing protein" evidence="1">
    <location>
        <begin position="21"/>
        <end position="167"/>
    </location>
</feature>
<gene>
    <name evidence="3" type="ORF">SK128_017126</name>
</gene>
<feature type="domain" description="C-type lectin" evidence="2">
    <location>
        <begin position="30"/>
        <end position="144"/>
    </location>
</feature>
<dbReference type="AlphaFoldDB" id="A0AAN8ZVS5"/>
<evidence type="ECO:0000313" key="4">
    <source>
        <dbReference type="Proteomes" id="UP001381693"/>
    </source>
</evidence>